<gene>
    <name evidence="2" type="ORF">BC008_18595</name>
    <name evidence="1" type="ORF">BC008_37765</name>
</gene>
<dbReference type="EMBL" id="LMTZ01000162">
    <property type="protein sequence ID" value="KST62195.1"/>
    <property type="molecule type" value="Genomic_DNA"/>
</dbReference>
<proteinExistence type="predicted"/>
<evidence type="ECO:0000313" key="1">
    <source>
        <dbReference type="EMBL" id="KST62195.1"/>
    </source>
</evidence>
<evidence type="ECO:0000313" key="3">
    <source>
        <dbReference type="Proteomes" id="UP000053372"/>
    </source>
</evidence>
<dbReference type="InterPro" id="IPR011749">
    <property type="entry name" value="CHP02243"/>
</dbReference>
<dbReference type="AlphaFoldDB" id="A0A0V7ZJL3"/>
<comment type="caution">
    <text evidence="2">The sequence shown here is derived from an EMBL/GenBank/DDBJ whole genome shotgun (WGS) entry which is preliminary data.</text>
</comment>
<organism evidence="2 3">
    <name type="scientific">Mastigocoleus testarum BC008</name>
    <dbReference type="NCBI Taxonomy" id="371196"/>
    <lineage>
        <taxon>Bacteria</taxon>
        <taxon>Bacillati</taxon>
        <taxon>Cyanobacteriota</taxon>
        <taxon>Cyanophyceae</taxon>
        <taxon>Nostocales</taxon>
        <taxon>Hapalosiphonaceae</taxon>
        <taxon>Mastigocoleus</taxon>
    </lineage>
</organism>
<dbReference type="OrthoDB" id="9027184at2"/>
<accession>A0A0V7ZJL3</accession>
<sequence>MRAPPKINTIKFANILQEIRNLIPYYTPEWLVADDNTPDSALLKIFAHMITGTLEQLNQVPEKNFIAFLDILGVQLLPAQQSRVPVTFYLSQGTVKTILIPAKTSVSAQSAQGGDSINFETERNILATPAQLVDAYSFKKMEDSVFSIPPYFLAKGRLNPVSTKLISNVREGDTSLFLENTLEIKPGDILEFQKFSNNEYVEVDNISGKKVTLKDKLINSYRTINTRVEKVINFELFTGKNKQEHILYLGHLDIFNITASVRVTLEISNAPEQLVNSEFVQWEYWGESQETKILGWYSFDDYEIVDNNITFIKNNNDEIKEKEVNKVKSRWIRCVIIDSTESESLEINKLDTIEIDTIKVTATPLEISDTTAGVPLNKAFYNDVPIDASQEFYPFGKQPRQLDTFYFANQEAFSKKGVTLTLQFQIKQPEEDHSNEIQDPILSWEYWNGSSWDKIIFQGDVSQGETDATIINLTQQDGSFVELSFICPEDIEKTTINGELQYWLRVRLINGTYGREVVQINSENNENITEYRFNAPLLEDFTITYVPEASLLDYCLTFNNLQYQDKTEESKTTDITFKPFESLEVLHQSLYLGFDAPPLKGPISIFFSLEIQAYTKKNRPQLNWEYYSRRQGKGEWVPLEVQDLTNGLTRSGTVEFIGSSDFAQISRFGQLLYWIRVVDVEDKFKPEKKINSNKNNRQDNAVNFAPAPKIKGIDLNTTWASQIETINNEILGSSDGRADQTFTFSKSPVISEELWVNEFNALSSEEQKNLSRQRKIRVREVKDNRGDIQEFWVRWEPKQELLESDQNDRHYQVDRTFGQIKFGNGTQGAIPPIGANNIIANYQLGGGTKGNIGRFEINALKSSIAYVDSVTNPEPGEGGTDTELLEKALQRGPQILKHRNRAVTVSDFEYLTRQASRSISRVKCLPNFNDQGNYELGWVTLIVVPNSSELQPKPSLLLRQQVERYLQKHTANVVTSPKHLRVSGPIYFEVVIETVLIADDIEAISNVKLRAMEILNAFLHPLTGGYSNQGWEFGRLPCLSDFYALLGSIPGLDRVESLITNITDDEVNLPAYTLVSSGQHLISVKAKNISESNISEFTVN</sequence>
<dbReference type="Proteomes" id="UP000053372">
    <property type="component" value="Unassembled WGS sequence"/>
</dbReference>
<protein>
    <submittedName>
        <fullName evidence="2">Uncharacterized protein</fullName>
    </submittedName>
</protein>
<dbReference type="EMBL" id="LMTZ01000117">
    <property type="protein sequence ID" value="KST64825.1"/>
    <property type="molecule type" value="Genomic_DNA"/>
</dbReference>
<name>A0A0V7ZJL3_9CYAN</name>
<evidence type="ECO:0000313" key="2">
    <source>
        <dbReference type="EMBL" id="KST64825.1"/>
    </source>
</evidence>
<reference evidence="2 3" key="1">
    <citation type="journal article" date="2015" name="Genome Announc.">
        <title>Draft Genome of the Euendolithic (true boring) Cyanobacterium Mastigocoleus testarum strain BC008.</title>
        <authorList>
            <person name="Guida B.S."/>
            <person name="Garcia-Pichel F."/>
        </authorList>
    </citation>
    <scope>NUCLEOTIDE SEQUENCE [LARGE SCALE GENOMIC DNA]</scope>
    <source>
        <strain evidence="2 3">BC008</strain>
    </source>
</reference>
<dbReference type="RefSeq" id="WP_027841929.1">
    <property type="nucleotide sequence ID" value="NZ_LMTZ01000117.1"/>
</dbReference>
<keyword evidence="3" id="KW-1185">Reference proteome</keyword>
<dbReference type="NCBIfam" id="TIGR02243">
    <property type="entry name" value="putative baseplate assembly protein"/>
    <property type="match status" value="1"/>
</dbReference>